<accession>A0ABR3GBW9</accession>
<dbReference type="Pfam" id="PF24817">
    <property type="entry name" value="WD40_WDHD1_1st"/>
    <property type="match status" value="1"/>
</dbReference>
<gene>
    <name evidence="10" type="primary">mcl1</name>
    <name evidence="10" type="ORF">Q9L58_007759</name>
</gene>
<dbReference type="PROSITE" id="PS50294">
    <property type="entry name" value="WD_REPEATS_REGION"/>
    <property type="match status" value="1"/>
</dbReference>
<dbReference type="InterPro" id="IPR048591">
    <property type="entry name" value="WDHD1/CFT4_hel"/>
</dbReference>
<feature type="region of interest" description="Disordered" evidence="6">
    <location>
        <begin position="325"/>
        <end position="371"/>
    </location>
</feature>
<feature type="compositionally biased region" description="Acidic residues" evidence="6">
    <location>
        <begin position="353"/>
        <end position="371"/>
    </location>
</feature>
<evidence type="ECO:0000256" key="2">
    <source>
        <dbReference type="ARBA" id="ARBA00022574"/>
    </source>
</evidence>
<dbReference type="Pfam" id="PF12341">
    <property type="entry name" value="Mcl1_mid"/>
    <property type="match status" value="1"/>
</dbReference>
<reference evidence="10 11" key="1">
    <citation type="submission" date="2024-02" db="EMBL/GenBank/DDBJ databases">
        <title>Discinaceae phylogenomics.</title>
        <authorList>
            <person name="Dirks A.C."/>
            <person name="James T.Y."/>
        </authorList>
    </citation>
    <scope>NUCLEOTIDE SEQUENCE [LARGE SCALE GENOMIC DNA]</scope>
    <source>
        <strain evidence="10 11">ACD0624</strain>
    </source>
</reference>
<dbReference type="InterPro" id="IPR022100">
    <property type="entry name" value="WDHD1/CFT4_beta-prop_2nd"/>
</dbReference>
<organism evidence="10 11">
    <name type="scientific">Discina gigas</name>
    <dbReference type="NCBI Taxonomy" id="1032678"/>
    <lineage>
        <taxon>Eukaryota</taxon>
        <taxon>Fungi</taxon>
        <taxon>Dikarya</taxon>
        <taxon>Ascomycota</taxon>
        <taxon>Pezizomycotina</taxon>
        <taxon>Pezizomycetes</taxon>
        <taxon>Pezizales</taxon>
        <taxon>Discinaceae</taxon>
        <taxon>Discina</taxon>
    </lineage>
</organism>
<evidence type="ECO:0000259" key="8">
    <source>
        <dbReference type="Pfam" id="PF20946"/>
    </source>
</evidence>
<evidence type="ECO:0000259" key="7">
    <source>
        <dbReference type="Pfam" id="PF12341"/>
    </source>
</evidence>
<dbReference type="Proteomes" id="UP001447188">
    <property type="component" value="Unassembled WGS sequence"/>
</dbReference>
<feature type="repeat" description="WD" evidence="5">
    <location>
        <begin position="134"/>
        <end position="175"/>
    </location>
</feature>
<feature type="domain" description="WDHD1 first WD40" evidence="9">
    <location>
        <begin position="10"/>
        <end position="296"/>
    </location>
</feature>
<dbReference type="Gene3D" id="2.130.10.10">
    <property type="entry name" value="YVTN repeat-like/Quinoprotein amine dehydrogenase"/>
    <property type="match status" value="2"/>
</dbReference>
<dbReference type="SUPFAM" id="SSF82171">
    <property type="entry name" value="DPP6 N-terminal domain-like"/>
    <property type="match status" value="1"/>
</dbReference>
<keyword evidence="11" id="KW-1185">Reference proteome</keyword>
<feature type="repeat" description="WD" evidence="5">
    <location>
        <begin position="228"/>
        <end position="269"/>
    </location>
</feature>
<dbReference type="InterPro" id="IPR001680">
    <property type="entry name" value="WD40_rpt"/>
</dbReference>
<sequence length="826" mass="91737">MTAQPRIVPRYAHTTGPTSLTYTPDGKYLITVGSNELIRKFTVASEDEPITIDHAQDCKTGVTASNDTFAVSSEDGTVSLFSMSTNTFTQFLVRTTLPARDVAFSPDGNWVAVASDETTVKVVSLEDNRKIMSLRAQSNSTKHVSFHPFGNYLAVSGTDGTVYVYSLSSEEPTLVKKVDGVIRALSGESEVSSKVAWHPDGRAFLAPTATRDLVLVDRTDWAPGRVFTGGHNGDITDFAWSPNGAFLASAGTDGKLVIWDSKTQTVVTKYDYKNIVALAWHPRENTLSFTTNQGQLYTLPTVVPQDQAWLLELSTRTAPLKDVATSVVESRAGPPHQRKRSPTLHDILGGSMDGEDPGERELDDEDDDGDDFVVDDDRAGYVETNVNGKRGNTHLPPTNPTITKRRAFDVWSPETHSSFQPGSTPWRGKRRYLCLNLVGFIWTVDQDTHHTVTVEFYDRDAYRDFHFTDPFLYDQASLTEHGTLLACRSRDQNPAMLYYRPHESWTTRADWRTALPPGENPVCVALSHAYIVACTDTGYIRVYTLFGIALRVYRQKHTPVVACASWRDYVFVVGNGPVGANGRAQLTYSVENVKRDESFQSGDTVALTADATLKSVLFSDGGDPCVYDSDGVLLVCLHWRQPGQAKWVPLLDTRRMERLVGGKKEESYWPVAVAQDKFHCIILKGSEQHPYFPRPLLSEFDFQIPLSTAVVAPGAVASKSDQLEELFVRESVLLTLQRDSAAYTTTTASEEVEMTRRKNTIDKTLLQLLGMECQDDDHGAKALEICGLFRQPRTLDMAIKVAIRFGRTLLAEKIAELRDEMDLDAD</sequence>
<dbReference type="SMART" id="SM00320">
    <property type="entry name" value="WD40"/>
    <property type="match status" value="5"/>
</dbReference>
<evidence type="ECO:0000256" key="6">
    <source>
        <dbReference type="SAM" id="MobiDB-lite"/>
    </source>
</evidence>
<dbReference type="CDD" id="cd00200">
    <property type="entry name" value="WD40"/>
    <property type="match status" value="1"/>
</dbReference>
<evidence type="ECO:0000313" key="11">
    <source>
        <dbReference type="Proteomes" id="UP001447188"/>
    </source>
</evidence>
<dbReference type="InterPro" id="IPR036322">
    <property type="entry name" value="WD40_repeat_dom_sf"/>
</dbReference>
<keyword evidence="4" id="KW-0539">Nucleus</keyword>
<evidence type="ECO:0000313" key="10">
    <source>
        <dbReference type="EMBL" id="KAL0633323.1"/>
    </source>
</evidence>
<feature type="domain" description="WDHD1/CFT4 second beta-propeller" evidence="7">
    <location>
        <begin position="418"/>
        <end position="706"/>
    </location>
</feature>
<dbReference type="PROSITE" id="PS50082">
    <property type="entry name" value="WD_REPEATS_2"/>
    <property type="match status" value="2"/>
</dbReference>
<name>A0ABR3GBW9_9PEZI</name>
<comment type="caution">
    <text evidence="10">The sequence shown here is derived from an EMBL/GenBank/DDBJ whole genome shotgun (WGS) entry which is preliminary data.</text>
</comment>
<feature type="domain" description="WDHD1/CFT4 helical bundle" evidence="8">
    <location>
        <begin position="722"/>
        <end position="820"/>
    </location>
</feature>
<keyword evidence="3" id="KW-0677">Repeat</keyword>
<proteinExistence type="predicted"/>
<dbReference type="PANTHER" id="PTHR19932">
    <property type="entry name" value="WD REPEAT AND HMG-BOX DNA BINDING PROTEIN"/>
    <property type="match status" value="1"/>
</dbReference>
<dbReference type="PANTHER" id="PTHR19932:SF10">
    <property type="entry name" value="WD REPEAT AND HMG-BOX DNA-BINDING PROTEIN 1"/>
    <property type="match status" value="1"/>
</dbReference>
<evidence type="ECO:0000256" key="4">
    <source>
        <dbReference type="ARBA" id="ARBA00023242"/>
    </source>
</evidence>
<protein>
    <submittedName>
        <fullName evidence="10">DNA polymerase alpha accessory factor Mcl1</fullName>
    </submittedName>
</protein>
<evidence type="ECO:0000256" key="1">
    <source>
        <dbReference type="ARBA" id="ARBA00004123"/>
    </source>
</evidence>
<keyword evidence="2 5" id="KW-0853">WD repeat</keyword>
<dbReference type="InterPro" id="IPR057646">
    <property type="entry name" value="WD40_WDHD1_1st"/>
</dbReference>
<comment type="subcellular location">
    <subcellularLocation>
        <location evidence="1">Nucleus</location>
    </subcellularLocation>
</comment>
<dbReference type="EMBL" id="JBBBZM010000129">
    <property type="protein sequence ID" value="KAL0633323.1"/>
    <property type="molecule type" value="Genomic_DNA"/>
</dbReference>
<dbReference type="Pfam" id="PF20946">
    <property type="entry name" value="Ctf4_C"/>
    <property type="match status" value="1"/>
</dbReference>
<evidence type="ECO:0000256" key="5">
    <source>
        <dbReference type="PROSITE-ProRule" id="PRU00221"/>
    </source>
</evidence>
<evidence type="ECO:0000259" key="9">
    <source>
        <dbReference type="Pfam" id="PF24817"/>
    </source>
</evidence>
<dbReference type="InterPro" id="IPR015943">
    <property type="entry name" value="WD40/YVTN_repeat-like_dom_sf"/>
</dbReference>
<dbReference type="SUPFAM" id="SSF50978">
    <property type="entry name" value="WD40 repeat-like"/>
    <property type="match status" value="1"/>
</dbReference>
<evidence type="ECO:0000256" key="3">
    <source>
        <dbReference type="ARBA" id="ARBA00022737"/>
    </source>
</evidence>